<name>H2Z091_CIOSA</name>
<reference evidence="3" key="1">
    <citation type="submission" date="2003-08" db="EMBL/GenBank/DDBJ databases">
        <authorList>
            <person name="Birren B."/>
            <person name="Nusbaum C."/>
            <person name="Abebe A."/>
            <person name="Abouelleil A."/>
            <person name="Adekoya E."/>
            <person name="Ait-zahra M."/>
            <person name="Allen N."/>
            <person name="Allen T."/>
            <person name="An P."/>
            <person name="Anderson M."/>
            <person name="Anderson S."/>
            <person name="Arachchi H."/>
            <person name="Armbruster J."/>
            <person name="Bachantsang P."/>
            <person name="Baldwin J."/>
            <person name="Barry A."/>
            <person name="Bayul T."/>
            <person name="Blitshsteyn B."/>
            <person name="Bloom T."/>
            <person name="Blye J."/>
            <person name="Boguslavskiy L."/>
            <person name="Borowsky M."/>
            <person name="Boukhgalter B."/>
            <person name="Brunache A."/>
            <person name="Butler J."/>
            <person name="Calixte N."/>
            <person name="Calvo S."/>
            <person name="Camarata J."/>
            <person name="Campo K."/>
            <person name="Chang J."/>
            <person name="Cheshatsang Y."/>
            <person name="Citroen M."/>
            <person name="Collymore A."/>
            <person name="Considine T."/>
            <person name="Cook A."/>
            <person name="Cooke P."/>
            <person name="Corum B."/>
            <person name="Cuomo C."/>
            <person name="David R."/>
            <person name="Dawoe T."/>
            <person name="Degray S."/>
            <person name="Dodge S."/>
            <person name="Dooley K."/>
            <person name="Dorje P."/>
            <person name="Dorjee K."/>
            <person name="Dorris L."/>
            <person name="Duffey N."/>
            <person name="Dupes A."/>
            <person name="Elkins T."/>
            <person name="Engels R."/>
            <person name="Erickson J."/>
            <person name="Farina A."/>
            <person name="Faro S."/>
            <person name="Ferreira P."/>
            <person name="Fischer H."/>
            <person name="Fitzgerald M."/>
            <person name="Foley K."/>
            <person name="Gage D."/>
            <person name="Galagan J."/>
            <person name="Gearin G."/>
            <person name="Gnerre S."/>
            <person name="Gnirke A."/>
            <person name="Goyette A."/>
            <person name="Graham J."/>
            <person name="Grandbois E."/>
            <person name="Gyaltsen K."/>
            <person name="Hafez N."/>
            <person name="Hagopian D."/>
            <person name="Hagos B."/>
            <person name="Hall J."/>
            <person name="Hatcher B."/>
            <person name="Heller A."/>
            <person name="Higgins H."/>
            <person name="Honan T."/>
            <person name="Horn A."/>
            <person name="Houde N."/>
            <person name="Hughes L."/>
            <person name="Hulme W."/>
            <person name="Husby E."/>
            <person name="Iliev I."/>
            <person name="Jaffe D."/>
            <person name="Jones C."/>
            <person name="Kamal M."/>
            <person name="Kamat A."/>
            <person name="Kamvysselis M."/>
            <person name="Karlsson E."/>
            <person name="Kells C."/>
            <person name="Kieu A."/>
            <person name="Kisner P."/>
            <person name="Kodira C."/>
            <person name="Kulbokas E."/>
            <person name="Labutti K."/>
            <person name="Lama D."/>
            <person name="Landers T."/>
            <person name="Leger J."/>
            <person name="Levine S."/>
            <person name="Lewis D."/>
            <person name="Lewis T."/>
            <person name="Lindblad-toh K."/>
            <person name="Liu X."/>
            <person name="Lokyitsang T."/>
            <person name="Lokyitsang Y."/>
            <person name="Lucien O."/>
            <person name="Lui A."/>
            <person name="Ma L.J."/>
            <person name="Mabbitt R."/>
            <person name="Macdonald J."/>
            <person name="Maclean C."/>
            <person name="Major J."/>
            <person name="Manning J."/>
            <person name="Marabella R."/>
            <person name="Maru K."/>
            <person name="Matthews C."/>
            <person name="Mauceli E."/>
            <person name="Mccarthy M."/>
            <person name="Mcdonough S."/>
            <person name="Mcghee T."/>
            <person name="Meldrim J."/>
            <person name="Meneus L."/>
            <person name="Mesirov J."/>
            <person name="Mihalev A."/>
            <person name="Mihova T."/>
            <person name="Mikkelsen T."/>
            <person name="Mlenga V."/>
            <person name="Moru K."/>
            <person name="Mozes J."/>
            <person name="Mulrain L."/>
            <person name="Munson G."/>
            <person name="Naylor J."/>
            <person name="Newes C."/>
            <person name="Nguyen C."/>
            <person name="Nguyen N."/>
            <person name="Nguyen T."/>
            <person name="Nicol R."/>
            <person name="Nielsen C."/>
            <person name="Nizzari M."/>
            <person name="Norbu C."/>
            <person name="Norbu N."/>
            <person name="O'donnell P."/>
            <person name="Okoawo O."/>
            <person name="O'leary S."/>
            <person name="Omotosho B."/>
            <person name="O'neill K."/>
            <person name="Osman S."/>
            <person name="Parker S."/>
            <person name="Perrin D."/>
            <person name="Phunkhang P."/>
            <person name="Piqani B."/>
            <person name="Purcell S."/>
            <person name="Rachupka T."/>
            <person name="Ramasamy U."/>
            <person name="Rameau R."/>
            <person name="Ray V."/>
            <person name="Raymond C."/>
            <person name="Retta R."/>
            <person name="Richardson S."/>
            <person name="Rise C."/>
            <person name="Rodriguez J."/>
            <person name="Rogers J."/>
            <person name="Rogov P."/>
            <person name="Rutman M."/>
            <person name="Schupbach R."/>
            <person name="Seaman C."/>
            <person name="Settipalli S."/>
            <person name="Sharpe T."/>
            <person name="Sheridan J."/>
            <person name="Sherpa N."/>
            <person name="Shi J."/>
            <person name="Smirnov S."/>
            <person name="Smith C."/>
            <person name="Sougnez C."/>
            <person name="Spencer B."/>
            <person name="Stalker J."/>
            <person name="Stange-thomann N."/>
            <person name="Stavropoulos S."/>
            <person name="Stetson K."/>
            <person name="Stone C."/>
            <person name="Stone S."/>
            <person name="Stubbs M."/>
            <person name="Talamas J."/>
            <person name="Tchuinga P."/>
            <person name="Tenzing P."/>
            <person name="Tesfaye S."/>
            <person name="Theodore J."/>
            <person name="Thoulutsang Y."/>
            <person name="Topham K."/>
            <person name="Towey S."/>
            <person name="Tsamla T."/>
            <person name="Tsomo N."/>
            <person name="Vallee D."/>
            <person name="Vassiliev H."/>
            <person name="Venkataraman V."/>
            <person name="Vinson J."/>
            <person name="Vo A."/>
            <person name="Wade C."/>
            <person name="Wang S."/>
            <person name="Wangchuk T."/>
            <person name="Wangdi T."/>
            <person name="Whittaker C."/>
            <person name="Wilkinson J."/>
            <person name="Wu Y."/>
            <person name="Wyman D."/>
            <person name="Yadav S."/>
            <person name="Yang S."/>
            <person name="Yang X."/>
            <person name="Yeager S."/>
            <person name="Yee E."/>
            <person name="Young G."/>
            <person name="Zainoun J."/>
            <person name="Zembeck L."/>
            <person name="Zimmer A."/>
            <person name="Zody M."/>
            <person name="Lander E."/>
        </authorList>
    </citation>
    <scope>NUCLEOTIDE SEQUENCE [LARGE SCALE GENOMIC DNA]</scope>
</reference>
<proteinExistence type="predicted"/>
<dbReference type="AlphaFoldDB" id="H2Z091"/>
<keyword evidence="3" id="KW-1185">Reference proteome</keyword>
<evidence type="ECO:0000313" key="2">
    <source>
        <dbReference type="Ensembl" id="ENSCSAVP00000011003.1"/>
    </source>
</evidence>
<protein>
    <submittedName>
        <fullName evidence="2">Uncharacterized protein</fullName>
    </submittedName>
</protein>
<feature type="region of interest" description="Disordered" evidence="1">
    <location>
        <begin position="1"/>
        <end position="22"/>
    </location>
</feature>
<dbReference type="HOGENOM" id="CLU_2764338_0_0_1"/>
<accession>H2Z091</accession>
<reference evidence="2" key="3">
    <citation type="submission" date="2025-09" db="UniProtKB">
        <authorList>
            <consortium name="Ensembl"/>
        </authorList>
    </citation>
    <scope>IDENTIFICATION</scope>
</reference>
<organism evidence="2 3">
    <name type="scientific">Ciona savignyi</name>
    <name type="common">Pacific transparent sea squirt</name>
    <dbReference type="NCBI Taxonomy" id="51511"/>
    <lineage>
        <taxon>Eukaryota</taxon>
        <taxon>Metazoa</taxon>
        <taxon>Chordata</taxon>
        <taxon>Tunicata</taxon>
        <taxon>Ascidiacea</taxon>
        <taxon>Phlebobranchia</taxon>
        <taxon>Cionidae</taxon>
        <taxon>Ciona</taxon>
    </lineage>
</organism>
<feature type="compositionally biased region" description="Basic and acidic residues" evidence="1">
    <location>
        <begin position="13"/>
        <end position="22"/>
    </location>
</feature>
<dbReference type="InParanoid" id="H2Z091"/>
<evidence type="ECO:0000256" key="1">
    <source>
        <dbReference type="SAM" id="MobiDB-lite"/>
    </source>
</evidence>
<reference evidence="2" key="2">
    <citation type="submission" date="2025-08" db="UniProtKB">
        <authorList>
            <consortium name="Ensembl"/>
        </authorList>
    </citation>
    <scope>IDENTIFICATION</scope>
</reference>
<sequence length="70" mass="8443">MTPSLETVQQARMAEESQRDQDVPYKRCASLVLRRLNVLARFFGWKRVVTVFYQSYRVELHPSWNKIKRQ</sequence>
<evidence type="ECO:0000313" key="3">
    <source>
        <dbReference type="Proteomes" id="UP000007875"/>
    </source>
</evidence>
<dbReference type="Proteomes" id="UP000007875">
    <property type="component" value="Unassembled WGS sequence"/>
</dbReference>
<feature type="compositionally biased region" description="Polar residues" evidence="1">
    <location>
        <begin position="1"/>
        <end position="10"/>
    </location>
</feature>
<dbReference type="Ensembl" id="ENSCSAVT00000011134.1">
    <property type="protein sequence ID" value="ENSCSAVP00000011003.1"/>
    <property type="gene ID" value="ENSCSAVG00000006444.1"/>
</dbReference>